<accession>A0A2R5FD19</accession>
<dbReference type="InterPro" id="IPR023828">
    <property type="entry name" value="Peptidase_S8_Ser-AS"/>
</dbReference>
<evidence type="ECO:0000259" key="6">
    <source>
        <dbReference type="Pfam" id="PF00082"/>
    </source>
</evidence>
<keyword evidence="2 5" id="KW-0645">Protease</keyword>
<dbReference type="OrthoDB" id="9790784at2"/>
<sequence>MTAKQKVVKYVQNHQLQVDTYSVDNVHVQEHATYGSNGLLSSITKFGADGHVKEQDRFQYSRGVLTELDRYAPDGTLIERDFYANGALAKTVAISAQGITQTDYNLRNGGLRDVLTYGTNGLEQTATLYGPDGKTIVEQDAFSYTGTTLTGVTAIKPTASGGTETDTYSPAGNRLVLTQAVIADSTGRVTEVDKFSYLATMPRDSALENRYDAAGNLLETDVLMHGQVAKASIYNADNTLASVTTYSGRPGHVALEVDTYNHGTLAQVQYNNGLGLAQSVDVYSSDGTSITETDTFTYTAAHKVATETHYHGQTVFENDVFGYVNNVLTTETKYDGSGTLLETDYFNADGTLNHVVTAPVATTPATSPTPFPVPGAWDTTSGYGEVNVLNAVNLVTGTVHQAAATPTNLDWSVTTPKFQDAWANGMTGKGVVIADIDTGIDLTNPALTQHLSQYSWNFVNNSANVQDDNGHGTFTAGEMVAADTGNGVVGGAYDSTLMVLKALDAAGNGSDTDIASAINYAVNHGANVINLSLGASSPDAILQQALQYASAHNVIVCMAAGNEGSNTPDYPAGYAQTITNCIAVGADQQTSTGLSSASFSNHTGSTTGYNFVEAPGNNVLGYDLHGALGVWGGTSMASPLVAAECADLLSYGHGVTSSQAVQDVVCGAVALNLIGSMAVHH</sequence>
<evidence type="ECO:0000313" key="7">
    <source>
        <dbReference type="EMBL" id="GBG14524.1"/>
    </source>
</evidence>
<dbReference type="PRINTS" id="PR00723">
    <property type="entry name" value="SUBTILISIN"/>
</dbReference>
<evidence type="ECO:0000256" key="2">
    <source>
        <dbReference type="ARBA" id="ARBA00022670"/>
    </source>
</evidence>
<comment type="caution">
    <text evidence="7">The sequence shown here is derived from an EMBL/GenBank/DDBJ whole genome shotgun (WGS) entry which is preliminary data.</text>
</comment>
<dbReference type="InterPro" id="IPR036852">
    <property type="entry name" value="Peptidase_S8/S53_dom_sf"/>
</dbReference>
<feature type="domain" description="Peptidase S8/S53" evidence="6">
    <location>
        <begin position="428"/>
        <end position="663"/>
    </location>
</feature>
<dbReference type="AlphaFoldDB" id="A0A2R5FD19"/>
<dbReference type="GO" id="GO:0004252">
    <property type="term" value="F:serine-type endopeptidase activity"/>
    <property type="evidence" value="ECO:0007669"/>
    <property type="project" value="UniProtKB-UniRule"/>
</dbReference>
<dbReference type="Pfam" id="PF00082">
    <property type="entry name" value="Peptidase_S8"/>
    <property type="match status" value="1"/>
</dbReference>
<dbReference type="InterPro" id="IPR000209">
    <property type="entry name" value="Peptidase_S8/S53_dom"/>
</dbReference>
<dbReference type="SUPFAM" id="SSF52743">
    <property type="entry name" value="Subtilisin-like"/>
    <property type="match status" value="1"/>
</dbReference>
<dbReference type="Gene3D" id="3.40.50.200">
    <property type="entry name" value="Peptidase S8/S53 domain"/>
    <property type="match status" value="1"/>
</dbReference>
<dbReference type="GO" id="GO:0006508">
    <property type="term" value="P:proteolysis"/>
    <property type="evidence" value="ECO:0007669"/>
    <property type="project" value="UniProtKB-KW"/>
</dbReference>
<keyword evidence="8" id="KW-1185">Reference proteome</keyword>
<protein>
    <submittedName>
        <fullName evidence="7">DNA ligase-associated DEXH box helicase</fullName>
    </submittedName>
</protein>
<comment type="similarity">
    <text evidence="1 5">Belongs to the peptidase S8 family.</text>
</comment>
<dbReference type="InterPro" id="IPR015500">
    <property type="entry name" value="Peptidase_S8_subtilisin-rel"/>
</dbReference>
<dbReference type="PANTHER" id="PTHR43806:SF11">
    <property type="entry name" value="CEREVISIN-RELATED"/>
    <property type="match status" value="1"/>
</dbReference>
<dbReference type="EMBL" id="BDOQ01000008">
    <property type="protein sequence ID" value="GBG14524.1"/>
    <property type="molecule type" value="Genomic_DNA"/>
</dbReference>
<keyword evidence="3 5" id="KW-0378">Hydrolase</keyword>
<evidence type="ECO:0000256" key="4">
    <source>
        <dbReference type="ARBA" id="ARBA00022825"/>
    </source>
</evidence>
<dbReference type="GO" id="GO:0016874">
    <property type="term" value="F:ligase activity"/>
    <property type="evidence" value="ECO:0007669"/>
    <property type="project" value="UniProtKB-KW"/>
</dbReference>
<dbReference type="Proteomes" id="UP000245081">
    <property type="component" value="Unassembled WGS sequence"/>
</dbReference>
<dbReference type="RefSeq" id="WP_109015715.1">
    <property type="nucleotide sequence ID" value="NZ_BDOQ01000008.1"/>
</dbReference>
<keyword evidence="7" id="KW-0436">Ligase</keyword>
<feature type="active site" description="Charge relay system" evidence="5">
    <location>
        <position position="635"/>
    </location>
</feature>
<organism evidence="7 8">
    <name type="scientific">Novimethylophilus kurashikiensis</name>
    <dbReference type="NCBI Taxonomy" id="1825523"/>
    <lineage>
        <taxon>Bacteria</taxon>
        <taxon>Pseudomonadati</taxon>
        <taxon>Pseudomonadota</taxon>
        <taxon>Betaproteobacteria</taxon>
        <taxon>Nitrosomonadales</taxon>
        <taxon>Methylophilaceae</taxon>
        <taxon>Novimethylophilus</taxon>
    </lineage>
</organism>
<dbReference type="Gene3D" id="3.90.930.1">
    <property type="match status" value="2"/>
</dbReference>
<keyword evidence="4 5" id="KW-0720">Serine protease</keyword>
<dbReference type="PROSITE" id="PS00138">
    <property type="entry name" value="SUBTILASE_SER"/>
    <property type="match status" value="1"/>
</dbReference>
<evidence type="ECO:0000256" key="1">
    <source>
        <dbReference type="ARBA" id="ARBA00011073"/>
    </source>
</evidence>
<dbReference type="PANTHER" id="PTHR43806">
    <property type="entry name" value="PEPTIDASE S8"/>
    <property type="match status" value="1"/>
</dbReference>
<feature type="active site" description="Charge relay system" evidence="5">
    <location>
        <position position="437"/>
    </location>
</feature>
<name>A0A2R5FD19_9PROT</name>
<evidence type="ECO:0000313" key="8">
    <source>
        <dbReference type="Proteomes" id="UP000245081"/>
    </source>
</evidence>
<gene>
    <name evidence="7" type="ORF">NMK_2123</name>
</gene>
<dbReference type="PROSITE" id="PS51892">
    <property type="entry name" value="SUBTILASE"/>
    <property type="match status" value="1"/>
</dbReference>
<proteinExistence type="inferred from homology"/>
<evidence type="ECO:0000256" key="5">
    <source>
        <dbReference type="PROSITE-ProRule" id="PRU01240"/>
    </source>
</evidence>
<evidence type="ECO:0000256" key="3">
    <source>
        <dbReference type="ARBA" id="ARBA00022801"/>
    </source>
</evidence>
<feature type="active site" description="Charge relay system" evidence="5">
    <location>
        <position position="471"/>
    </location>
</feature>
<dbReference type="InterPro" id="IPR050131">
    <property type="entry name" value="Peptidase_S8_subtilisin-like"/>
</dbReference>
<reference evidence="7 8" key="1">
    <citation type="journal article" date="2018" name="Environ. Microbiol.">
        <title>Isolation and genomic characterization of Novimethylophilus kurashikiensis gen. nov. sp. nov., a new lanthanide-dependent methylotrophic species of Methylophilaceae.</title>
        <authorList>
            <person name="Lv H."/>
            <person name="Sahin N."/>
            <person name="Tani A."/>
        </authorList>
    </citation>
    <scope>NUCLEOTIDE SEQUENCE [LARGE SCALE GENOMIC DNA]</scope>
    <source>
        <strain evidence="7 8">La2-4</strain>
    </source>
</reference>